<proteinExistence type="inferred from homology"/>
<comment type="caution">
    <text evidence="13">The sequence shown here is derived from an EMBL/GenBank/DDBJ whole genome shotgun (WGS) entry which is preliminary data.</text>
</comment>
<keyword evidence="3" id="KW-0997">Cell inner membrane</keyword>
<keyword evidence="7 12" id="KW-0406">Ion transport</keyword>
<dbReference type="RefSeq" id="WP_158983316.1">
    <property type="nucleotide sequence ID" value="NZ_BAABKY010000001.1"/>
</dbReference>
<organism evidence="13 14">
    <name type="scientific">Lysobacter panacisoli</name>
    <dbReference type="NCBI Taxonomy" id="1255263"/>
    <lineage>
        <taxon>Bacteria</taxon>
        <taxon>Pseudomonadati</taxon>
        <taxon>Pseudomonadota</taxon>
        <taxon>Gammaproteobacteria</taxon>
        <taxon>Lysobacterales</taxon>
        <taxon>Lysobacteraceae</taxon>
        <taxon>Lysobacter</taxon>
    </lineage>
</organism>
<sequence>MFYSLLAIAAGATLGAWARWGLSLALNHVHHAVPMGTLAANLVGGYLVGLAVAGFGQWSGLAPEWRLFVITGLLGGLTTFSTFSAETVALLQRQDYAWAFAIIALHLLGSLAMTVLGLMTVRALAS</sequence>
<evidence type="ECO:0000313" key="14">
    <source>
        <dbReference type="Proteomes" id="UP001501083"/>
    </source>
</evidence>
<comment type="subcellular location">
    <subcellularLocation>
        <location evidence="1 12">Cell membrane</location>
        <topology evidence="1 12">Multi-pass membrane protein</topology>
    </subcellularLocation>
</comment>
<evidence type="ECO:0000256" key="10">
    <source>
        <dbReference type="ARBA" id="ARBA00035120"/>
    </source>
</evidence>
<protein>
    <recommendedName>
        <fullName evidence="12">Fluoride-specific ion channel FluC</fullName>
    </recommendedName>
</protein>
<evidence type="ECO:0000256" key="12">
    <source>
        <dbReference type="HAMAP-Rule" id="MF_00454"/>
    </source>
</evidence>
<keyword evidence="4 12" id="KW-0812">Transmembrane</keyword>
<accession>A0ABP9L0Q4</accession>
<keyword evidence="6 12" id="KW-0915">Sodium</keyword>
<keyword evidence="5 12" id="KW-1133">Transmembrane helix</keyword>
<evidence type="ECO:0000256" key="9">
    <source>
        <dbReference type="ARBA" id="ARBA00023303"/>
    </source>
</evidence>
<feature type="binding site" evidence="12">
    <location>
        <position position="78"/>
    </location>
    <ligand>
        <name>Na(+)</name>
        <dbReference type="ChEBI" id="CHEBI:29101"/>
        <note>structural</note>
    </ligand>
</feature>
<gene>
    <name evidence="12 13" type="primary">crcB</name>
    <name evidence="12" type="synonym">fluC</name>
    <name evidence="13" type="ORF">GCM10025759_01970</name>
</gene>
<dbReference type="PANTHER" id="PTHR28259:SF1">
    <property type="entry name" value="FLUORIDE EXPORT PROTEIN 1-RELATED"/>
    <property type="match status" value="1"/>
</dbReference>
<evidence type="ECO:0000313" key="13">
    <source>
        <dbReference type="EMBL" id="GAA5067435.1"/>
    </source>
</evidence>
<dbReference type="InterPro" id="IPR003691">
    <property type="entry name" value="FluC"/>
</dbReference>
<comment type="activity regulation">
    <text evidence="12">Na(+) is not transported, but it plays an essential structural role and its presence is essential for fluoride channel function.</text>
</comment>
<evidence type="ECO:0000256" key="1">
    <source>
        <dbReference type="ARBA" id="ARBA00004651"/>
    </source>
</evidence>
<evidence type="ECO:0000256" key="5">
    <source>
        <dbReference type="ARBA" id="ARBA00022989"/>
    </source>
</evidence>
<evidence type="ECO:0000256" key="6">
    <source>
        <dbReference type="ARBA" id="ARBA00023053"/>
    </source>
</evidence>
<dbReference type="EMBL" id="BAABKY010000001">
    <property type="protein sequence ID" value="GAA5067435.1"/>
    <property type="molecule type" value="Genomic_DNA"/>
</dbReference>
<keyword evidence="14" id="KW-1185">Reference proteome</keyword>
<dbReference type="Proteomes" id="UP001501083">
    <property type="component" value="Unassembled WGS sequence"/>
</dbReference>
<dbReference type="PANTHER" id="PTHR28259">
    <property type="entry name" value="FLUORIDE EXPORT PROTEIN 1-RELATED"/>
    <property type="match status" value="1"/>
</dbReference>
<dbReference type="HAMAP" id="MF_00454">
    <property type="entry name" value="FluC"/>
    <property type="match status" value="1"/>
</dbReference>
<comment type="similarity">
    <text evidence="10 12">Belongs to the fluoride channel Fluc/FEX (TC 1.A.43) family.</text>
</comment>
<keyword evidence="9 12" id="KW-0407">Ion channel</keyword>
<dbReference type="Pfam" id="PF02537">
    <property type="entry name" value="CRCB"/>
    <property type="match status" value="1"/>
</dbReference>
<evidence type="ECO:0000256" key="2">
    <source>
        <dbReference type="ARBA" id="ARBA00022475"/>
    </source>
</evidence>
<feature type="transmembrane region" description="Helical" evidence="12">
    <location>
        <begin position="67"/>
        <end position="85"/>
    </location>
</feature>
<keyword evidence="12" id="KW-0479">Metal-binding</keyword>
<evidence type="ECO:0000256" key="7">
    <source>
        <dbReference type="ARBA" id="ARBA00023065"/>
    </source>
</evidence>
<keyword evidence="2 12" id="KW-1003">Cell membrane</keyword>
<name>A0ABP9L0Q4_9GAMM</name>
<reference evidence="14" key="1">
    <citation type="journal article" date="2019" name="Int. J. Syst. Evol. Microbiol.">
        <title>The Global Catalogue of Microorganisms (GCM) 10K type strain sequencing project: providing services to taxonomists for standard genome sequencing and annotation.</title>
        <authorList>
            <consortium name="The Broad Institute Genomics Platform"/>
            <consortium name="The Broad Institute Genome Sequencing Center for Infectious Disease"/>
            <person name="Wu L."/>
            <person name="Ma J."/>
        </authorList>
    </citation>
    <scope>NUCLEOTIDE SEQUENCE [LARGE SCALE GENOMIC DNA]</scope>
    <source>
        <strain evidence="14">JCM 19212</strain>
    </source>
</reference>
<evidence type="ECO:0000256" key="4">
    <source>
        <dbReference type="ARBA" id="ARBA00022692"/>
    </source>
</evidence>
<comment type="function">
    <text evidence="12">Fluoride-specific ion channel. Important for reducing fluoride concentration in the cell, thus reducing its toxicity.</text>
</comment>
<feature type="transmembrane region" description="Helical" evidence="12">
    <location>
        <begin position="97"/>
        <end position="121"/>
    </location>
</feature>
<feature type="binding site" evidence="12">
    <location>
        <position position="75"/>
    </location>
    <ligand>
        <name>Na(+)</name>
        <dbReference type="ChEBI" id="CHEBI:29101"/>
        <note>structural</note>
    </ligand>
</feature>
<evidence type="ECO:0000256" key="3">
    <source>
        <dbReference type="ARBA" id="ARBA00022519"/>
    </source>
</evidence>
<evidence type="ECO:0000256" key="8">
    <source>
        <dbReference type="ARBA" id="ARBA00023136"/>
    </source>
</evidence>
<dbReference type="NCBIfam" id="TIGR00494">
    <property type="entry name" value="crcB"/>
    <property type="match status" value="1"/>
</dbReference>
<evidence type="ECO:0000256" key="11">
    <source>
        <dbReference type="ARBA" id="ARBA00035585"/>
    </source>
</evidence>
<keyword evidence="8 12" id="KW-0472">Membrane</keyword>
<feature type="transmembrane region" description="Helical" evidence="12">
    <location>
        <begin position="35"/>
        <end position="55"/>
    </location>
</feature>
<comment type="catalytic activity">
    <reaction evidence="11">
        <text>fluoride(in) = fluoride(out)</text>
        <dbReference type="Rhea" id="RHEA:76159"/>
        <dbReference type="ChEBI" id="CHEBI:17051"/>
    </reaction>
    <physiologicalReaction direction="left-to-right" evidence="11">
        <dbReference type="Rhea" id="RHEA:76160"/>
    </physiologicalReaction>
</comment>
<keyword evidence="12" id="KW-0813">Transport</keyword>
<dbReference type="NCBIfam" id="NF010792">
    <property type="entry name" value="PRK14196.1"/>
    <property type="match status" value="1"/>
</dbReference>